<keyword evidence="2" id="KW-1003">Cell membrane</keyword>
<name>A0A6N6VYL7_9BURK</name>
<protein>
    <submittedName>
        <fullName evidence="7">ABC transporter ATP-binding protein</fullName>
    </submittedName>
</protein>
<sequence>MTSIQPIEPSTTLIPEKNLTKTLTVGIITAIFVIAAPMIIGAAGGNYWVRVLDFAMLYVMLALGLNVVVGFAGLLDLGYIAFYAIGAYTAALLSSPHLTSQFEWIAHLFPGGLHTPIWIIVPIAMGLAATFGVLLGAPTLRLRGDYLAIVTLGFGEIVRIFINNLDRPVNITNGPKGITGIAPVSAGGFSLAQTHTFLGFSFPSVYMYYYLFVLCALFVIWTCTRLQHSRIGRAWAAIREDEIAAKAMGINTRNVKLLAFAMGASFGGLSGAMFGSFQGFVSPESFTFWESVVVLACVVLGGMGHIPGVILGAVLLAVFPEFLRSTMGPLQNMIFGHEIVDTEVIRQLLYGLAMVVIMLYRSEGLWPSPKHEDKIAKLAKRAGKKPVRALGPQGEII</sequence>
<dbReference type="PANTHER" id="PTHR30482:SF10">
    <property type="entry name" value="HIGH-AFFINITY BRANCHED-CHAIN AMINO ACID TRANSPORT PROTEIN BRAE"/>
    <property type="match status" value="1"/>
</dbReference>
<dbReference type="InterPro" id="IPR043428">
    <property type="entry name" value="LivM-like"/>
</dbReference>
<evidence type="ECO:0000256" key="2">
    <source>
        <dbReference type="ARBA" id="ARBA00022475"/>
    </source>
</evidence>
<feature type="transmembrane region" description="Helical" evidence="6">
    <location>
        <begin position="23"/>
        <end position="49"/>
    </location>
</feature>
<keyword evidence="7" id="KW-0067">ATP-binding</keyword>
<comment type="caution">
    <text evidence="7">The sequence shown here is derived from an EMBL/GenBank/DDBJ whole genome shotgun (WGS) entry which is preliminary data.</text>
</comment>
<dbReference type="GO" id="GO:0015658">
    <property type="term" value="F:branched-chain amino acid transmembrane transporter activity"/>
    <property type="evidence" value="ECO:0007669"/>
    <property type="project" value="InterPro"/>
</dbReference>
<reference evidence="7 8" key="1">
    <citation type="journal article" date="2020" name="Int. J. Syst. Evol. Microbiol.">
        <title>Paraburkholderia madseniana sp. nov., a phenolic acid-degrading bacterium isolated from acidic forest soil.</title>
        <authorList>
            <person name="Wilhelm R.C."/>
            <person name="Murphy S.J.L."/>
            <person name="Feriancek N.M."/>
            <person name="Karasz D.C."/>
            <person name="DeRito C.M."/>
            <person name="Newman J.D."/>
            <person name="Buckley D.H."/>
        </authorList>
    </citation>
    <scope>NUCLEOTIDE SEQUENCE [LARGE SCALE GENOMIC DNA]</scope>
    <source>
        <strain evidence="7 8">RP11</strain>
    </source>
</reference>
<proteinExistence type="predicted"/>
<dbReference type="RefSeq" id="WP_154567986.1">
    <property type="nucleotide sequence ID" value="NZ_VOSW01000252.1"/>
</dbReference>
<dbReference type="AlphaFoldDB" id="A0A6N6VYL7"/>
<evidence type="ECO:0000256" key="4">
    <source>
        <dbReference type="ARBA" id="ARBA00022989"/>
    </source>
</evidence>
<dbReference type="Pfam" id="PF02653">
    <property type="entry name" value="BPD_transp_2"/>
    <property type="match status" value="1"/>
</dbReference>
<feature type="transmembrane region" description="Helical" evidence="6">
    <location>
        <begin position="206"/>
        <end position="224"/>
    </location>
</feature>
<feature type="transmembrane region" description="Helical" evidence="6">
    <location>
        <begin position="55"/>
        <end position="75"/>
    </location>
</feature>
<keyword evidence="7" id="KW-0547">Nucleotide-binding</keyword>
<dbReference type="GO" id="GO:0005524">
    <property type="term" value="F:ATP binding"/>
    <property type="evidence" value="ECO:0007669"/>
    <property type="project" value="UniProtKB-KW"/>
</dbReference>
<comment type="subcellular location">
    <subcellularLocation>
        <location evidence="1">Cell membrane</location>
        <topology evidence="1">Multi-pass membrane protein</topology>
    </subcellularLocation>
</comment>
<evidence type="ECO:0000256" key="6">
    <source>
        <dbReference type="SAM" id="Phobius"/>
    </source>
</evidence>
<organism evidence="7 8">
    <name type="scientific">Paraburkholderia madseniana</name>
    <dbReference type="NCBI Taxonomy" id="2599607"/>
    <lineage>
        <taxon>Bacteria</taxon>
        <taxon>Pseudomonadati</taxon>
        <taxon>Pseudomonadota</taxon>
        <taxon>Betaproteobacteria</taxon>
        <taxon>Burkholderiales</taxon>
        <taxon>Burkholderiaceae</taxon>
        <taxon>Paraburkholderia</taxon>
    </lineage>
</organism>
<evidence type="ECO:0000256" key="1">
    <source>
        <dbReference type="ARBA" id="ARBA00004651"/>
    </source>
</evidence>
<keyword evidence="3 6" id="KW-0812">Transmembrane</keyword>
<feature type="transmembrane region" description="Helical" evidence="6">
    <location>
        <begin position="117"/>
        <end position="137"/>
    </location>
</feature>
<dbReference type="GO" id="GO:0005886">
    <property type="term" value="C:plasma membrane"/>
    <property type="evidence" value="ECO:0007669"/>
    <property type="project" value="UniProtKB-SubCell"/>
</dbReference>
<feature type="transmembrane region" description="Helical" evidence="6">
    <location>
        <begin position="257"/>
        <end position="281"/>
    </location>
</feature>
<feature type="transmembrane region" description="Helical" evidence="6">
    <location>
        <begin position="293"/>
        <end position="323"/>
    </location>
</feature>
<gene>
    <name evidence="7" type="ORF">FSO04_45605</name>
</gene>
<evidence type="ECO:0000256" key="5">
    <source>
        <dbReference type="ARBA" id="ARBA00023136"/>
    </source>
</evidence>
<evidence type="ECO:0000256" key="3">
    <source>
        <dbReference type="ARBA" id="ARBA00022692"/>
    </source>
</evidence>
<feature type="transmembrane region" description="Helical" evidence="6">
    <location>
        <begin position="144"/>
        <end position="162"/>
    </location>
</feature>
<dbReference type="Proteomes" id="UP000463700">
    <property type="component" value="Unassembled WGS sequence"/>
</dbReference>
<evidence type="ECO:0000313" key="7">
    <source>
        <dbReference type="EMBL" id="KAE8753366.1"/>
    </source>
</evidence>
<keyword evidence="4 6" id="KW-1133">Transmembrane helix</keyword>
<dbReference type="PANTHER" id="PTHR30482">
    <property type="entry name" value="HIGH-AFFINITY BRANCHED-CHAIN AMINO ACID TRANSPORT SYSTEM PERMEASE"/>
    <property type="match status" value="1"/>
</dbReference>
<dbReference type="EMBL" id="VOSW01000252">
    <property type="protein sequence ID" value="KAE8753366.1"/>
    <property type="molecule type" value="Genomic_DNA"/>
</dbReference>
<evidence type="ECO:0000313" key="8">
    <source>
        <dbReference type="Proteomes" id="UP000463700"/>
    </source>
</evidence>
<keyword evidence="5 6" id="KW-0472">Membrane</keyword>
<dbReference type="CDD" id="cd06581">
    <property type="entry name" value="TM_PBP1_LivM_like"/>
    <property type="match status" value="1"/>
</dbReference>
<accession>A0A6N6VYL7</accession>
<dbReference type="OrthoDB" id="9814461at2"/>
<dbReference type="InterPro" id="IPR001851">
    <property type="entry name" value="ABC_transp_permease"/>
</dbReference>